<feature type="compositionally biased region" description="Acidic residues" evidence="14">
    <location>
        <begin position="1409"/>
        <end position="1426"/>
    </location>
</feature>
<organism evidence="17">
    <name type="scientific">Notodromas monacha</name>
    <dbReference type="NCBI Taxonomy" id="399045"/>
    <lineage>
        <taxon>Eukaryota</taxon>
        <taxon>Metazoa</taxon>
        <taxon>Ecdysozoa</taxon>
        <taxon>Arthropoda</taxon>
        <taxon>Crustacea</taxon>
        <taxon>Oligostraca</taxon>
        <taxon>Ostracoda</taxon>
        <taxon>Podocopa</taxon>
        <taxon>Podocopida</taxon>
        <taxon>Cypridocopina</taxon>
        <taxon>Cypridoidea</taxon>
        <taxon>Cyprididae</taxon>
        <taxon>Notodromas</taxon>
    </lineage>
</organism>
<feature type="transmembrane region" description="Helical" evidence="15">
    <location>
        <begin position="1117"/>
        <end position="1141"/>
    </location>
</feature>
<feature type="transmembrane region" description="Helical" evidence="15">
    <location>
        <begin position="1550"/>
        <end position="1571"/>
    </location>
</feature>
<evidence type="ECO:0000313" key="17">
    <source>
        <dbReference type="EMBL" id="CAD7274748.1"/>
    </source>
</evidence>
<keyword evidence="6 15" id="KW-0812">Transmembrane</keyword>
<evidence type="ECO:0000313" key="18">
    <source>
        <dbReference type="Proteomes" id="UP000678499"/>
    </source>
</evidence>
<evidence type="ECO:0000256" key="3">
    <source>
        <dbReference type="ARBA" id="ARBA00022475"/>
    </source>
</evidence>
<dbReference type="PANTHER" id="PTHR22914">
    <property type="entry name" value="CHITIN SYNTHASE"/>
    <property type="match status" value="1"/>
</dbReference>
<feature type="transmembrane region" description="Helical" evidence="15">
    <location>
        <begin position="336"/>
        <end position="360"/>
    </location>
</feature>
<keyword evidence="7 15" id="KW-1133">Transmembrane helix</keyword>
<dbReference type="SUPFAM" id="SSF53448">
    <property type="entry name" value="Nucleotide-diphospho-sugar transferases"/>
    <property type="match status" value="1"/>
</dbReference>
<feature type="compositionally biased region" description="Basic and acidic residues" evidence="14">
    <location>
        <begin position="575"/>
        <end position="588"/>
    </location>
</feature>
<comment type="catalytic activity">
    <reaction evidence="12">
        <text>[(1-&gt;4)-N-acetyl-beta-D-glucosaminyl](n) + UDP-N-acetyl-alpha-D-glucosamine = [(1-&gt;4)-N-acetyl-beta-D-glucosaminyl](n+1) + UDP + H(+)</text>
        <dbReference type="Rhea" id="RHEA:16637"/>
        <dbReference type="Rhea" id="RHEA-COMP:9593"/>
        <dbReference type="Rhea" id="RHEA-COMP:9595"/>
        <dbReference type="ChEBI" id="CHEBI:15378"/>
        <dbReference type="ChEBI" id="CHEBI:17029"/>
        <dbReference type="ChEBI" id="CHEBI:57705"/>
        <dbReference type="ChEBI" id="CHEBI:58223"/>
        <dbReference type="EC" id="2.4.1.16"/>
    </reaction>
</comment>
<feature type="transmembrane region" description="Helical" evidence="15">
    <location>
        <begin position="1092"/>
        <end position="1111"/>
    </location>
</feature>
<keyword evidence="10" id="KW-0325">Glycoprotein</keyword>
<evidence type="ECO:0000259" key="16">
    <source>
        <dbReference type="Pfam" id="PF23000"/>
    </source>
</evidence>
<feature type="transmembrane region" description="Helical" evidence="15">
    <location>
        <begin position="263"/>
        <end position="283"/>
    </location>
</feature>
<evidence type="ECO:0000256" key="11">
    <source>
        <dbReference type="ARBA" id="ARBA00046329"/>
    </source>
</evidence>
<keyword evidence="9 15" id="KW-0472">Membrane</keyword>
<dbReference type="EC" id="2.4.1.16" evidence="2"/>
<evidence type="ECO:0000256" key="8">
    <source>
        <dbReference type="ARBA" id="ARBA00023054"/>
    </source>
</evidence>
<keyword evidence="5" id="KW-0808">Transferase</keyword>
<keyword evidence="8 13" id="KW-0175">Coiled coil</keyword>
<feature type="transmembrane region" description="Helical" evidence="15">
    <location>
        <begin position="1002"/>
        <end position="1023"/>
    </location>
</feature>
<keyword evidence="3" id="KW-1003">Cell membrane</keyword>
<dbReference type="GO" id="GO:0005886">
    <property type="term" value="C:plasma membrane"/>
    <property type="evidence" value="ECO:0007669"/>
    <property type="project" value="UniProtKB-SubCell"/>
</dbReference>
<keyword evidence="18" id="KW-1185">Reference proteome</keyword>
<dbReference type="FunFam" id="3.90.550.10:FF:000139">
    <property type="entry name" value="Chitin synthase 8"/>
    <property type="match status" value="1"/>
</dbReference>
<dbReference type="InterPro" id="IPR004835">
    <property type="entry name" value="Chitin_synth"/>
</dbReference>
<dbReference type="OrthoDB" id="370884at2759"/>
<feature type="transmembrane region" description="Helical" evidence="15">
    <location>
        <begin position="1064"/>
        <end position="1080"/>
    </location>
</feature>
<feature type="transmembrane region" description="Helical" evidence="15">
    <location>
        <begin position="80"/>
        <end position="104"/>
    </location>
</feature>
<comment type="subcellular location">
    <subcellularLocation>
        <location evidence="1">Cell membrane</location>
        <topology evidence="1">Multi-pass membrane protein</topology>
    </subcellularLocation>
</comment>
<accession>A0A7R9BIU2</accession>
<dbReference type="GO" id="GO:0006031">
    <property type="term" value="P:chitin biosynthetic process"/>
    <property type="evidence" value="ECO:0007669"/>
    <property type="project" value="TreeGrafter"/>
</dbReference>
<evidence type="ECO:0000256" key="12">
    <source>
        <dbReference type="ARBA" id="ARBA00048014"/>
    </source>
</evidence>
<dbReference type="Pfam" id="PF23000">
    <property type="entry name" value="ChitinSynthase_IV_N"/>
    <property type="match status" value="1"/>
</dbReference>
<feature type="coiled-coil region" evidence="13">
    <location>
        <begin position="1266"/>
        <end position="1293"/>
    </location>
</feature>
<dbReference type="EMBL" id="OA882329">
    <property type="protein sequence ID" value="CAD7274748.1"/>
    <property type="molecule type" value="Genomic_DNA"/>
</dbReference>
<dbReference type="GO" id="GO:0004100">
    <property type="term" value="F:chitin synthase activity"/>
    <property type="evidence" value="ECO:0007669"/>
    <property type="project" value="UniProtKB-EC"/>
</dbReference>
<feature type="compositionally biased region" description="Acidic residues" evidence="14">
    <location>
        <begin position="1806"/>
        <end position="1816"/>
    </location>
</feature>
<proteinExistence type="inferred from homology"/>
<feature type="transmembrane region" description="Helical" evidence="15">
    <location>
        <begin position="1207"/>
        <end position="1223"/>
    </location>
</feature>
<feature type="region of interest" description="Disordered" evidence="14">
    <location>
        <begin position="566"/>
        <end position="592"/>
    </location>
</feature>
<sequence length="1816" mass="204499">MAEEIPLKTRIVGFSENTEFIDKANVEALDQDDDDDEVQQEADEGSNIYLWDAAQKVPPKSAEESEMPKWVENGIKMMKIGAYIITFLVVLASASIGMGTFVFMTAQLKIDRTVSYCNKNYGRDKNLEVKATEMARISWTWMIFFAFATTQLFVFGRSLRMYLFKKVSMPKLLPTFAAAFVFETLHVLGLAMLAFVVLPELDSIKAAMLTSSVCFLPGLFSLLSRNLTDAKGTGKIGEDGKPVAGKSDQPLGIIGCMSFTTKMLLDVAAIGGQLTVIFAWPFVLEPNLGNWKIWLIPVSVLLTSCGWWENYSDYNSHIPFMKILGKAKNDLIGARYPTYGIISIWKIALFLAAMVLYIHFINGEDATLLFDSNLFAESFGAYPINITEVSNFEIGSFGTSSIDSIGQALQPMMRTADAEAALQVFLIHVAAGWTCYIFSKFACKVTITEFSFAFPLNMAMPVVICTMIIFCALRSDNACYFRGSVPDYLFFACPSGDFVEDFILREHGWIWLVWLLSQMWITVHTWSPMNKRLMPTEQIFCLPMYESLLLPQSMMLNRRRDDGEPIKIKSKKDKKKDAEEGEDQKAEETSPQAETTFISDFGVSTVSQKPPGTYPRIVACATMWHETKDEMISCLKSIFRIDSDQHARRLTLEYFGVNDDYYDFETHIFIDDAYTLDATRTKSVVNSFVKDLIDVMPVAAGLIHGTDNQNVLSPPIVYPTPYGGRLVWTLPGKTKVICHVKNKDKIRHKKRWSQCMYMYYLLGYQVFQRSDLSLETKENMVNNTYLLALDGDIEFQPRAVLLLVDLMKKNKNLGAACGRIHPIGTDGAGGLLVWYQQFEYAVGHWFQKATEHVIGCVLCSPGCFSMFRGAALLSNNVMKTYTTKSEVARHFVQYDQGEDRWLCTLMLQQGWKVEYSAASDSYTHCPEGFNEFYNQRRRWVPSTMANILDLLADYKQTVKNNDNISMPYILYQMLLMIGTILGPGTIFMMMTGAFNAAFKIEIMDAFLLNGVPLLAFMLTCYFFDSQYQLMFAQLLTAVYAMVMMAVVVGTALQLQQEGVDSPSGIFFISMAASFVVTGLLHPQELYCLPSGIVYYLTVPSMYLLLIIYSVFNLNNMLLMIGTILGPGTIFMMMTGAFNAAFKIEIMDAFLLNGVPLLAFMLTCYFFDSQYQLMFAQLLTAVYAMVMMAVVVGTALQLQQEGVDSPSGIFFISMAASFVVTGLLHPQELYCLPSGIVYYLTVPSMYLLLIIYSVFNLNNVSWGTREVAKVLSKEEELKLQKEAAEEAAKKAQSKGVLKFIEQFTGADLSGMFSTASGSTYDGFISCMCCAGAKPRDQEATLVGISKSLVDMTKRLEGIEKNIEPSGGSVKTPRRGSSFRRKSSFKMSVISENSEADEETQDENQPLLKSEEEDDELYSDSEEEDDVPEPPRNDLLNPHWMDDKDVKVFQKSFLPGEEITFWQQLIKKYLEPLDDDKKAKEKIQEDLLDLRDKVVATFFMFNAIFVLVVMLLQMNKGALHIDWPLNVKTNISYFYKENEVLIDQEYLELEPVGLVFVFFFFLVLVTQFIAMLFHRLTTLMHLISTCDLGLLFKCGKESQEKETQEGEEDFKKHGLKIVKLLQRTQEEDNEAEKDLKLNRRNTVHNLSKAQQSKKRQGPIDLDKQFRNRFMSMALPGGDDAPEDFSKRRRQTIKQLQTIMGTASEAKAEKLASEFGKRRNTVMFAKDGILRKGSQMTPSNITRPPRPASDNFTTSALGRNSGAQLPGRGSISRPETNMESHQAGPGASSRTTGRPSSWGSNVSFRPSDTIEEAGDGGMY</sequence>
<dbReference type="InterPro" id="IPR055120">
    <property type="entry name" value="Chs-1/2_IV_N"/>
</dbReference>
<evidence type="ECO:0000256" key="14">
    <source>
        <dbReference type="SAM" id="MobiDB-lite"/>
    </source>
</evidence>
<reference evidence="17" key="1">
    <citation type="submission" date="2020-11" db="EMBL/GenBank/DDBJ databases">
        <authorList>
            <person name="Tran Van P."/>
        </authorList>
    </citation>
    <scope>NUCLEOTIDE SEQUENCE</scope>
</reference>
<evidence type="ECO:0000256" key="15">
    <source>
        <dbReference type="SAM" id="Phobius"/>
    </source>
</evidence>
<dbReference type="Pfam" id="PF03142">
    <property type="entry name" value="Chitin_synth_2"/>
    <property type="match status" value="1"/>
</dbReference>
<evidence type="ECO:0000256" key="5">
    <source>
        <dbReference type="ARBA" id="ARBA00022679"/>
    </source>
</evidence>
<comment type="similarity">
    <text evidence="11">Belongs to the chitin synthase family. Class IV subfamily.</text>
</comment>
<gene>
    <name evidence="17" type="ORF">NMOB1V02_LOCUS2570</name>
</gene>
<feature type="compositionally biased region" description="Polar residues" evidence="14">
    <location>
        <begin position="1785"/>
        <end position="1803"/>
    </location>
</feature>
<dbReference type="PANTHER" id="PTHR22914:SF14">
    <property type="entry name" value="CHITIN SYNTHASE"/>
    <property type="match status" value="1"/>
</dbReference>
<dbReference type="InterPro" id="IPR029044">
    <property type="entry name" value="Nucleotide-diphossugar_trans"/>
</dbReference>
<feature type="transmembrane region" description="Helical" evidence="15">
    <location>
        <begin position="450"/>
        <end position="475"/>
    </location>
</feature>
<name>A0A7R9BIU2_9CRUS</name>
<evidence type="ECO:0000256" key="2">
    <source>
        <dbReference type="ARBA" id="ARBA00012543"/>
    </source>
</evidence>
<dbReference type="EMBL" id="CAJPEX010000292">
    <property type="protein sequence ID" value="CAG0914900.1"/>
    <property type="molecule type" value="Genomic_DNA"/>
</dbReference>
<feature type="transmembrane region" description="Helical" evidence="15">
    <location>
        <begin position="968"/>
        <end position="990"/>
    </location>
</feature>
<feature type="domain" description="Chitin synthase chs-1/2 N-terminal putative transporter" evidence="16">
    <location>
        <begin position="69"/>
        <end position="355"/>
    </location>
</feature>
<protein>
    <recommendedName>
        <fullName evidence="2">chitin synthase</fullName>
        <ecNumber evidence="2">2.4.1.16</ecNumber>
    </recommendedName>
</protein>
<feature type="transmembrane region" description="Helical" evidence="15">
    <location>
        <begin position="289"/>
        <end position="308"/>
    </location>
</feature>
<evidence type="ECO:0000256" key="9">
    <source>
        <dbReference type="ARBA" id="ARBA00023136"/>
    </source>
</evidence>
<dbReference type="CDD" id="cd04190">
    <property type="entry name" value="Chitin_synth_C"/>
    <property type="match status" value="1"/>
</dbReference>
<feature type="region of interest" description="Disordered" evidence="14">
    <location>
        <begin position="1727"/>
        <end position="1816"/>
    </location>
</feature>
<evidence type="ECO:0000256" key="1">
    <source>
        <dbReference type="ARBA" id="ARBA00004651"/>
    </source>
</evidence>
<feature type="transmembrane region" description="Helical" evidence="15">
    <location>
        <begin position="204"/>
        <end position="223"/>
    </location>
</feature>
<evidence type="ECO:0000256" key="7">
    <source>
        <dbReference type="ARBA" id="ARBA00022989"/>
    </source>
</evidence>
<feature type="transmembrane region" description="Helical" evidence="15">
    <location>
        <begin position="1235"/>
        <end position="1254"/>
    </location>
</feature>
<keyword evidence="4" id="KW-0328">Glycosyltransferase</keyword>
<feature type="transmembrane region" description="Helical" evidence="15">
    <location>
        <begin position="1148"/>
        <end position="1167"/>
    </location>
</feature>
<feature type="transmembrane region" description="Helical" evidence="15">
    <location>
        <begin position="1173"/>
        <end position="1195"/>
    </location>
</feature>
<feature type="transmembrane region" description="Helical" evidence="15">
    <location>
        <begin position="137"/>
        <end position="155"/>
    </location>
</feature>
<feature type="transmembrane region" description="Helical" evidence="15">
    <location>
        <begin position="508"/>
        <end position="526"/>
    </location>
</feature>
<feature type="transmembrane region" description="Helical" evidence="15">
    <location>
        <begin position="1030"/>
        <end position="1052"/>
    </location>
</feature>
<evidence type="ECO:0000256" key="10">
    <source>
        <dbReference type="ARBA" id="ARBA00023180"/>
    </source>
</evidence>
<feature type="compositionally biased region" description="Polar residues" evidence="14">
    <location>
        <begin position="1747"/>
        <end position="1760"/>
    </location>
</feature>
<evidence type="ECO:0000256" key="4">
    <source>
        <dbReference type="ARBA" id="ARBA00022676"/>
    </source>
</evidence>
<evidence type="ECO:0000256" key="13">
    <source>
        <dbReference type="SAM" id="Coils"/>
    </source>
</evidence>
<evidence type="ECO:0000256" key="6">
    <source>
        <dbReference type="ARBA" id="ARBA00022692"/>
    </source>
</evidence>
<feature type="transmembrane region" description="Helical" evidence="15">
    <location>
        <begin position="420"/>
        <end position="438"/>
    </location>
</feature>
<feature type="region of interest" description="Disordered" evidence="14">
    <location>
        <begin position="1358"/>
        <end position="1436"/>
    </location>
</feature>
<dbReference type="Proteomes" id="UP000678499">
    <property type="component" value="Unassembled WGS sequence"/>
</dbReference>
<feature type="compositionally biased region" description="Basic residues" evidence="14">
    <location>
        <begin position="1370"/>
        <end position="1382"/>
    </location>
</feature>
<feature type="transmembrane region" description="Helical" evidence="15">
    <location>
        <begin position="1492"/>
        <end position="1512"/>
    </location>
</feature>
<feature type="transmembrane region" description="Helical" evidence="15">
    <location>
        <begin position="176"/>
        <end position="198"/>
    </location>
</feature>